<keyword evidence="3" id="KW-1185">Reference proteome</keyword>
<feature type="compositionally biased region" description="Polar residues" evidence="1">
    <location>
        <begin position="125"/>
        <end position="134"/>
    </location>
</feature>
<reference evidence="2" key="2">
    <citation type="journal article" date="2023" name="IMA Fungus">
        <title>Comparative genomic study of the Penicillium genus elucidates a diverse pangenome and 15 lateral gene transfer events.</title>
        <authorList>
            <person name="Petersen C."/>
            <person name="Sorensen T."/>
            <person name="Nielsen M.R."/>
            <person name="Sondergaard T.E."/>
            <person name="Sorensen J.L."/>
            <person name="Fitzpatrick D.A."/>
            <person name="Frisvad J.C."/>
            <person name="Nielsen K.L."/>
        </authorList>
    </citation>
    <scope>NUCLEOTIDE SEQUENCE</scope>
    <source>
        <strain evidence="2">IBT 15544</strain>
    </source>
</reference>
<dbReference type="GeneID" id="83176808"/>
<comment type="caution">
    <text evidence="2">The sequence shown here is derived from an EMBL/GenBank/DDBJ whole genome shotgun (WGS) entry which is preliminary data.</text>
</comment>
<feature type="compositionally biased region" description="Polar residues" evidence="1">
    <location>
        <begin position="72"/>
        <end position="86"/>
    </location>
</feature>
<dbReference type="AlphaFoldDB" id="A0A9W9NBR3"/>
<protein>
    <recommendedName>
        <fullName evidence="4">C2H2-type domain-containing protein</fullName>
    </recommendedName>
</protein>
<sequence>MTYQGRTARFNDLDQFLMSGDSSSQDPSFILRPPADQSEKSPPLHSEADYLSTLLESGHAPGYQQGAFPTPATLSPFNSPHSNLKGDSQPAPSFRNPLRQRNSAASLDPNTSLAGSNLDPDASLPGQSAQPSSDDLNREERLTETEPSGLEITLYPGPMSVAAGGYIAGPMQPNSHQYVWGNRPFQPLHPPSGHMKSQYPPSQPYPSSGFPVGYNGNQSEPMHGYHEPSVPPSYLPGAPGSAQQSQLRSPSIVRPFPPHSGGTLLDQPLMTSPPPYMINPPGYYLPDAPPIPSSHQTSMSTRSSSMPTEPVFAASDSKPSAAESDHPLRRANSRPRPRPQCWEHGCNGREFSTFSNLLRHQRERSGVVAKAECPVCGAVFTRTTARNIHVAQDTKNNERKIVEGAHVVPEAARVTQVAAIAEDAASSTIAFTRNAYFYFLVQI</sequence>
<dbReference type="OrthoDB" id="5366256at2759"/>
<dbReference type="Gene3D" id="3.30.160.60">
    <property type="entry name" value="Classic Zinc Finger"/>
    <property type="match status" value="1"/>
</dbReference>
<evidence type="ECO:0000313" key="2">
    <source>
        <dbReference type="EMBL" id="KAJ5216038.1"/>
    </source>
</evidence>
<feature type="region of interest" description="Disordered" evidence="1">
    <location>
        <begin position="183"/>
        <end position="263"/>
    </location>
</feature>
<proteinExistence type="predicted"/>
<feature type="compositionally biased region" description="Basic and acidic residues" evidence="1">
    <location>
        <begin position="135"/>
        <end position="144"/>
    </location>
</feature>
<organism evidence="2 3">
    <name type="scientific">Penicillium cinerascens</name>
    <dbReference type="NCBI Taxonomy" id="70096"/>
    <lineage>
        <taxon>Eukaryota</taxon>
        <taxon>Fungi</taxon>
        <taxon>Dikarya</taxon>
        <taxon>Ascomycota</taxon>
        <taxon>Pezizomycotina</taxon>
        <taxon>Eurotiomycetes</taxon>
        <taxon>Eurotiomycetidae</taxon>
        <taxon>Eurotiales</taxon>
        <taxon>Aspergillaceae</taxon>
        <taxon>Penicillium</taxon>
    </lineage>
</organism>
<feature type="region of interest" description="Disordered" evidence="1">
    <location>
        <begin position="17"/>
        <end position="156"/>
    </location>
</feature>
<evidence type="ECO:0000313" key="3">
    <source>
        <dbReference type="Proteomes" id="UP001150904"/>
    </source>
</evidence>
<name>A0A9W9NBR3_9EURO</name>
<feature type="compositionally biased region" description="Low complexity" evidence="1">
    <location>
        <begin position="293"/>
        <end position="306"/>
    </location>
</feature>
<gene>
    <name evidence="2" type="ORF">N7498_002445</name>
</gene>
<evidence type="ECO:0008006" key="4">
    <source>
        <dbReference type="Google" id="ProtNLM"/>
    </source>
</evidence>
<evidence type="ECO:0000256" key="1">
    <source>
        <dbReference type="SAM" id="MobiDB-lite"/>
    </source>
</evidence>
<dbReference type="Proteomes" id="UP001150904">
    <property type="component" value="Unassembled WGS sequence"/>
</dbReference>
<feature type="region of interest" description="Disordered" evidence="1">
    <location>
        <begin position="287"/>
        <end position="341"/>
    </location>
</feature>
<feature type="compositionally biased region" description="Low complexity" evidence="1">
    <location>
        <begin position="197"/>
        <end position="208"/>
    </location>
</feature>
<dbReference type="RefSeq" id="XP_058311851.1">
    <property type="nucleotide sequence ID" value="XM_058449507.1"/>
</dbReference>
<dbReference type="EMBL" id="JAPQKR010000005">
    <property type="protein sequence ID" value="KAJ5216038.1"/>
    <property type="molecule type" value="Genomic_DNA"/>
</dbReference>
<accession>A0A9W9NBR3</accession>
<feature type="compositionally biased region" description="Polar residues" evidence="1">
    <location>
        <begin position="99"/>
        <end position="115"/>
    </location>
</feature>
<reference evidence="2" key="1">
    <citation type="submission" date="2022-12" db="EMBL/GenBank/DDBJ databases">
        <authorList>
            <person name="Petersen C."/>
        </authorList>
    </citation>
    <scope>NUCLEOTIDE SEQUENCE</scope>
    <source>
        <strain evidence="2">IBT 15544</strain>
    </source>
</reference>